<evidence type="ECO:0000313" key="1">
    <source>
        <dbReference type="EMBL" id="HIY91691.1"/>
    </source>
</evidence>
<evidence type="ECO:0000313" key="2">
    <source>
        <dbReference type="Proteomes" id="UP000824013"/>
    </source>
</evidence>
<proteinExistence type="predicted"/>
<comment type="caution">
    <text evidence="1">The sequence shown here is derived from an EMBL/GenBank/DDBJ whole genome shotgun (WGS) entry which is preliminary data.</text>
</comment>
<dbReference type="EMBL" id="DXCM01000018">
    <property type="protein sequence ID" value="HIY91691.1"/>
    <property type="molecule type" value="Genomic_DNA"/>
</dbReference>
<sequence>MVQRFYHYTSIETLFKIINSKKLRFRNLTEMDDPDETQSLEFKNIGKWNFISSWTSLRDELVMFQSYGGLDGVCISLPELPFYTENIVPFEDNPKFDKDNNMILFEKLKLTTGFNYYTNKYNVLFYPNEVQKLDIEYTNEKEKLYPKIITYNGSQYVFSGTKMGKYKDRQWSFQKEVRYTIQVTPFYPELLLKLNPEDPGSAFISGKIEYNPPFSVIDIPVSLEGMEVVFGPKVPDYEYKMSSKEIYDLVPNVKISKSNIRVR</sequence>
<accession>A0A9D1ZLQ1</accession>
<gene>
    <name evidence="1" type="ORF">H9820_01950</name>
</gene>
<name>A0A9D1ZLQ1_9LACO</name>
<protein>
    <submittedName>
        <fullName evidence="1">Uncharacterized protein</fullName>
    </submittedName>
</protein>
<reference evidence="1" key="2">
    <citation type="submission" date="2021-04" db="EMBL/GenBank/DDBJ databases">
        <authorList>
            <person name="Gilroy R."/>
        </authorList>
    </citation>
    <scope>NUCLEOTIDE SEQUENCE</scope>
    <source>
        <strain evidence="1">3204</strain>
    </source>
</reference>
<reference evidence="1" key="1">
    <citation type="journal article" date="2021" name="PeerJ">
        <title>Extensive microbial diversity within the chicken gut microbiome revealed by metagenomics and culture.</title>
        <authorList>
            <person name="Gilroy R."/>
            <person name="Ravi A."/>
            <person name="Getino M."/>
            <person name="Pursley I."/>
            <person name="Horton D.L."/>
            <person name="Alikhan N.F."/>
            <person name="Baker D."/>
            <person name="Gharbi K."/>
            <person name="Hall N."/>
            <person name="Watson M."/>
            <person name="Adriaenssens E.M."/>
            <person name="Foster-Nyarko E."/>
            <person name="Jarju S."/>
            <person name="Secka A."/>
            <person name="Antonio M."/>
            <person name="Oren A."/>
            <person name="Chaudhuri R.R."/>
            <person name="La Ragione R."/>
            <person name="Hildebrand F."/>
            <person name="Pallen M.J."/>
        </authorList>
    </citation>
    <scope>NUCLEOTIDE SEQUENCE</scope>
    <source>
        <strain evidence="1">3204</strain>
    </source>
</reference>
<dbReference type="AlphaFoldDB" id="A0A9D1ZLQ1"/>
<dbReference type="Proteomes" id="UP000824013">
    <property type="component" value="Unassembled WGS sequence"/>
</dbReference>
<organism evidence="1 2">
    <name type="scientific">Candidatus Companilactobacillus pullicola</name>
    <dbReference type="NCBI Taxonomy" id="2838523"/>
    <lineage>
        <taxon>Bacteria</taxon>
        <taxon>Bacillati</taxon>
        <taxon>Bacillota</taxon>
        <taxon>Bacilli</taxon>
        <taxon>Lactobacillales</taxon>
        <taxon>Lactobacillaceae</taxon>
        <taxon>Companilactobacillus</taxon>
    </lineage>
</organism>